<reference evidence="3" key="1">
    <citation type="journal article" date="2012" name="Nature">
        <title>The tomato genome sequence provides insights into fleshy fruit evolution.</title>
        <authorList>
            <consortium name="Tomato Genome Consortium"/>
        </authorList>
    </citation>
    <scope>NUCLEOTIDE SEQUENCE [LARGE SCALE GENOMIC DNA]</scope>
    <source>
        <strain evidence="3">cv. Heinz 1706</strain>
    </source>
</reference>
<evidence type="ECO:0000259" key="2">
    <source>
        <dbReference type="Pfam" id="PF26057"/>
    </source>
</evidence>
<evidence type="ECO:0000313" key="3">
    <source>
        <dbReference type="EnsemblPlants" id="Solyc11g028123.1.1"/>
    </source>
</evidence>
<evidence type="ECO:0000313" key="4">
    <source>
        <dbReference type="Proteomes" id="UP000004994"/>
    </source>
</evidence>
<dbReference type="Gramene" id="Solyc11g028123.1.1">
    <property type="protein sequence ID" value="Solyc11g028123.1.1"/>
    <property type="gene ID" value="Solyc11g028123.1"/>
</dbReference>
<name>A0A3Q7IVI2_SOLLC</name>
<feature type="region of interest" description="Disordered" evidence="1">
    <location>
        <begin position="69"/>
        <end position="88"/>
    </location>
</feature>
<proteinExistence type="predicted"/>
<dbReference type="InterPro" id="IPR058331">
    <property type="entry name" value="DUF8018"/>
</dbReference>
<feature type="domain" description="DUF8018" evidence="2">
    <location>
        <begin position="124"/>
        <end position="179"/>
    </location>
</feature>
<reference evidence="3" key="2">
    <citation type="submission" date="2019-01" db="UniProtKB">
        <authorList>
            <consortium name="EnsemblPlants"/>
        </authorList>
    </citation>
    <scope>IDENTIFICATION</scope>
    <source>
        <strain evidence="3">cv. Heinz 1706</strain>
    </source>
</reference>
<dbReference type="PANTHER" id="PTHR35289">
    <property type="entry name" value="TRANSMEMBRANE PROTEIN"/>
    <property type="match status" value="1"/>
</dbReference>
<evidence type="ECO:0000256" key="1">
    <source>
        <dbReference type="SAM" id="MobiDB-lite"/>
    </source>
</evidence>
<dbReference type="Pfam" id="PF26057">
    <property type="entry name" value="DUF8018"/>
    <property type="match status" value="1"/>
</dbReference>
<dbReference type="PANTHER" id="PTHR35289:SF1">
    <property type="entry name" value="ATP SYNTHASE 9 MITOCHONDRIAL-RELATED"/>
    <property type="match status" value="1"/>
</dbReference>
<dbReference type="EnsemblPlants" id="Solyc11g028123.1.1">
    <property type="protein sequence ID" value="Solyc11g028123.1.1"/>
    <property type="gene ID" value="Solyc11g028123.1"/>
</dbReference>
<dbReference type="Proteomes" id="UP000004994">
    <property type="component" value="Chromosome 11"/>
</dbReference>
<dbReference type="InParanoid" id="A0A3Q7IVI2"/>
<organism evidence="3">
    <name type="scientific">Solanum lycopersicum</name>
    <name type="common">Tomato</name>
    <name type="synonym">Lycopersicon esculentum</name>
    <dbReference type="NCBI Taxonomy" id="4081"/>
    <lineage>
        <taxon>Eukaryota</taxon>
        <taxon>Viridiplantae</taxon>
        <taxon>Streptophyta</taxon>
        <taxon>Embryophyta</taxon>
        <taxon>Tracheophyta</taxon>
        <taxon>Spermatophyta</taxon>
        <taxon>Magnoliopsida</taxon>
        <taxon>eudicotyledons</taxon>
        <taxon>Gunneridae</taxon>
        <taxon>Pentapetalae</taxon>
        <taxon>asterids</taxon>
        <taxon>lamiids</taxon>
        <taxon>Solanales</taxon>
        <taxon>Solanaceae</taxon>
        <taxon>Solanoideae</taxon>
        <taxon>Solaneae</taxon>
        <taxon>Solanum</taxon>
        <taxon>Solanum subgen. Lycopersicon</taxon>
    </lineage>
</organism>
<dbReference type="InterPro" id="IPR052694">
    <property type="entry name" value="Mt_uS3-like"/>
</dbReference>
<protein>
    <recommendedName>
        <fullName evidence="2">DUF8018 domain-containing protein</fullName>
    </recommendedName>
</protein>
<sequence>MKFLEPSALEVVLDRKGRVESLSGIIETHKRIALAGWDYGGPFGQASGAEFEEDHFGIDVLFESWKKSTETGTSMDQPDPEQGHVPPTIQVAPRRNEFGPSNQPPRVVPYPYQLDEVIGGIPFKEKDLFEVKVKILRIMEVLDPTGDWLGRRAWALQNMCTATREHSLDELHTLLLDLE</sequence>
<dbReference type="AlphaFoldDB" id="A0A3Q7IVI2"/>
<accession>A0A3Q7IVI2</accession>
<keyword evidence="4" id="KW-1185">Reference proteome</keyword>
<dbReference type="PaxDb" id="4081-Solyc11g028140.1.1"/>